<protein>
    <submittedName>
        <fullName evidence="2">Sulfurtransferase-like selenium metabolism protein YedF</fullName>
    </submittedName>
</protein>
<accession>A0A9D0ZZN3</accession>
<comment type="caution">
    <text evidence="2">The sequence shown here is derived from an EMBL/GenBank/DDBJ whole genome shotgun (WGS) entry which is preliminary data.</text>
</comment>
<dbReference type="InterPro" id="IPR027396">
    <property type="entry name" value="DsrEFH-like"/>
</dbReference>
<evidence type="ECO:0000313" key="3">
    <source>
        <dbReference type="Proteomes" id="UP000824261"/>
    </source>
</evidence>
<dbReference type="Proteomes" id="UP000824261">
    <property type="component" value="Unassembled WGS sequence"/>
</dbReference>
<dbReference type="SUPFAM" id="SSF64307">
    <property type="entry name" value="SirA-like"/>
    <property type="match status" value="1"/>
</dbReference>
<name>A0A9D0ZZN3_9ACTN</name>
<evidence type="ECO:0000313" key="2">
    <source>
        <dbReference type="EMBL" id="HIR01434.1"/>
    </source>
</evidence>
<reference evidence="2" key="1">
    <citation type="submission" date="2020-10" db="EMBL/GenBank/DDBJ databases">
        <authorList>
            <person name="Gilroy R."/>
        </authorList>
    </citation>
    <scope>NUCLEOTIDE SEQUENCE</scope>
    <source>
        <strain evidence="2">ChiGjej1B1-2707</strain>
    </source>
</reference>
<dbReference type="Gene3D" id="3.40.1260.10">
    <property type="entry name" value="DsrEFH-like"/>
    <property type="match status" value="1"/>
</dbReference>
<dbReference type="NCBIfam" id="TIGR03527">
    <property type="entry name" value="selenium_YedF"/>
    <property type="match status" value="1"/>
</dbReference>
<dbReference type="InterPro" id="IPR003787">
    <property type="entry name" value="Sulphur_relay_DsrE/F-like"/>
</dbReference>
<dbReference type="InterPro" id="IPR001455">
    <property type="entry name" value="TusA-like"/>
</dbReference>
<dbReference type="AlphaFoldDB" id="A0A9D0ZZN3"/>
<gene>
    <name evidence="2" type="primary">yedF</name>
    <name evidence="2" type="ORF">IAA69_04150</name>
</gene>
<evidence type="ECO:0000259" key="1">
    <source>
        <dbReference type="Pfam" id="PF01206"/>
    </source>
</evidence>
<feature type="domain" description="UPF0033" evidence="1">
    <location>
        <begin position="3"/>
        <end position="62"/>
    </location>
</feature>
<dbReference type="Gene3D" id="3.30.110.40">
    <property type="entry name" value="TusA-like domain"/>
    <property type="match status" value="1"/>
</dbReference>
<dbReference type="InterPro" id="IPR036868">
    <property type="entry name" value="TusA-like_sf"/>
</dbReference>
<proteinExistence type="predicted"/>
<dbReference type="EMBL" id="DVGB01000051">
    <property type="protein sequence ID" value="HIR01434.1"/>
    <property type="molecule type" value="Genomic_DNA"/>
</dbReference>
<sequence>MEVINAFGLQCPKPLMLAKQQIDAGVHEFGIQVDNETAVKNVSRLAERTGLACEVAEIAGGWLVSFSEGDADLSHTAAAAPAAATAPAAAPACVPGVGCGYAVFVGKDHVGEGEGELGYNLMKMALYTLSECGDAPASLLFMNSGVKLVAGGEDQVVESVQKLIDQGTEVLVCGTCLDFYGLKEQLQVGDVSNMYDILERMRDAAKVITL</sequence>
<dbReference type="InterPro" id="IPR019870">
    <property type="entry name" value="Se_metab_YedF"/>
</dbReference>
<reference evidence="2" key="2">
    <citation type="journal article" date="2021" name="PeerJ">
        <title>Extensive microbial diversity within the chicken gut microbiome revealed by metagenomics and culture.</title>
        <authorList>
            <person name="Gilroy R."/>
            <person name="Ravi A."/>
            <person name="Getino M."/>
            <person name="Pursley I."/>
            <person name="Horton D.L."/>
            <person name="Alikhan N.F."/>
            <person name="Baker D."/>
            <person name="Gharbi K."/>
            <person name="Hall N."/>
            <person name="Watson M."/>
            <person name="Adriaenssens E.M."/>
            <person name="Foster-Nyarko E."/>
            <person name="Jarju S."/>
            <person name="Secka A."/>
            <person name="Antonio M."/>
            <person name="Oren A."/>
            <person name="Chaudhuri R.R."/>
            <person name="La Ragione R."/>
            <person name="Hildebrand F."/>
            <person name="Pallen M.J."/>
        </authorList>
    </citation>
    <scope>NUCLEOTIDE SEQUENCE</scope>
    <source>
        <strain evidence="2">ChiGjej1B1-2707</strain>
    </source>
</reference>
<organism evidence="2 3">
    <name type="scientific">Candidatus Aveggerthella stercoripullorum</name>
    <dbReference type="NCBI Taxonomy" id="2840688"/>
    <lineage>
        <taxon>Bacteria</taxon>
        <taxon>Bacillati</taxon>
        <taxon>Actinomycetota</taxon>
        <taxon>Coriobacteriia</taxon>
        <taxon>Eggerthellales</taxon>
        <taxon>Eggerthellaceae</taxon>
        <taxon>Eggerthellaceae incertae sedis</taxon>
        <taxon>Candidatus Aveggerthella</taxon>
    </lineage>
</organism>
<dbReference type="Pfam" id="PF01206">
    <property type="entry name" value="TusA"/>
    <property type="match status" value="1"/>
</dbReference>
<dbReference type="Pfam" id="PF02635">
    <property type="entry name" value="DsrE"/>
    <property type="match status" value="1"/>
</dbReference>
<dbReference type="SUPFAM" id="SSF75169">
    <property type="entry name" value="DsrEFH-like"/>
    <property type="match status" value="1"/>
</dbReference>